<dbReference type="Proteomes" id="UP000249524">
    <property type="component" value="Unassembled WGS sequence"/>
</dbReference>
<accession>A0A328BNY6</accession>
<dbReference type="AlphaFoldDB" id="A0A328BNY6"/>
<dbReference type="OrthoDB" id="9788468at2"/>
<name>A0A328BNY6_9CAUL</name>
<sequence length="184" mass="20112">MSKIELIYSQQSGDFIKGRAYSNPRFFTTPRTDVSKVFLVGEWPNIRAAYEAQGVPVEQIDEGKAVAAEPVERRAPADLTPAAPAPQRGEIHIPDDWRDLPYRGGADVLTLRQLAALVSDEPVINKAQAVAAVEAELRRRHADEEGPNGLTRREMNADLEAAGIEPDPTLSIEELADLAGMAKE</sequence>
<evidence type="ECO:0000313" key="2">
    <source>
        <dbReference type="Proteomes" id="UP000249524"/>
    </source>
</evidence>
<gene>
    <name evidence="1" type="ORF">DJ019_02020</name>
</gene>
<protein>
    <submittedName>
        <fullName evidence="1">Uncharacterized protein</fullName>
    </submittedName>
</protein>
<reference evidence="1 2" key="1">
    <citation type="submission" date="2018-05" db="EMBL/GenBank/DDBJ databases">
        <authorList>
            <person name="Lanie J.A."/>
            <person name="Ng W.-L."/>
            <person name="Kazmierczak K.M."/>
            <person name="Andrzejewski T.M."/>
            <person name="Davidsen T.M."/>
            <person name="Wayne K.J."/>
            <person name="Tettelin H."/>
            <person name="Glass J.I."/>
            <person name="Rusch D."/>
            <person name="Podicherti R."/>
            <person name="Tsui H.-C.T."/>
            <person name="Winkler M.E."/>
        </authorList>
    </citation>
    <scope>NUCLEOTIDE SEQUENCE [LARGE SCALE GENOMIC DNA]</scope>
    <source>
        <strain evidence="1 2">BUT-10</strain>
    </source>
</reference>
<organism evidence="1 2">
    <name type="scientific">Phenylobacterium kunshanense</name>
    <dbReference type="NCBI Taxonomy" id="1445034"/>
    <lineage>
        <taxon>Bacteria</taxon>
        <taxon>Pseudomonadati</taxon>
        <taxon>Pseudomonadota</taxon>
        <taxon>Alphaproteobacteria</taxon>
        <taxon>Caulobacterales</taxon>
        <taxon>Caulobacteraceae</taxon>
        <taxon>Phenylobacterium</taxon>
    </lineage>
</organism>
<proteinExistence type="predicted"/>
<keyword evidence="2" id="KW-1185">Reference proteome</keyword>
<evidence type="ECO:0000313" key="1">
    <source>
        <dbReference type="EMBL" id="RAK68813.1"/>
    </source>
</evidence>
<dbReference type="RefSeq" id="WP_111274305.1">
    <property type="nucleotide sequence ID" value="NZ_QFYS01000001.1"/>
</dbReference>
<comment type="caution">
    <text evidence="1">The sequence shown here is derived from an EMBL/GenBank/DDBJ whole genome shotgun (WGS) entry which is preliminary data.</text>
</comment>
<dbReference type="EMBL" id="QFYS01000001">
    <property type="protein sequence ID" value="RAK68813.1"/>
    <property type="molecule type" value="Genomic_DNA"/>
</dbReference>